<dbReference type="InterPro" id="IPR012338">
    <property type="entry name" value="Beta-lactam/transpept-like"/>
</dbReference>
<dbReference type="Gene3D" id="3.90.1310.10">
    <property type="entry name" value="Penicillin-binding protein 2a (Domain 2)"/>
    <property type="match status" value="2"/>
</dbReference>
<evidence type="ECO:0000256" key="4">
    <source>
        <dbReference type="ARBA" id="ARBA00022475"/>
    </source>
</evidence>
<dbReference type="InterPro" id="IPR050515">
    <property type="entry name" value="Beta-lactam/transpept"/>
</dbReference>
<keyword evidence="9 11" id="KW-0472">Membrane</keyword>
<evidence type="ECO:0000256" key="9">
    <source>
        <dbReference type="ARBA" id="ARBA00023136"/>
    </source>
</evidence>
<dbReference type="STRING" id="1042163.BRLA_c012460"/>
<dbReference type="HOGENOM" id="CLU_009289_7_0_9"/>
<dbReference type="KEGG" id="blr:BRLA_c012460"/>
<evidence type="ECO:0000256" key="8">
    <source>
        <dbReference type="ARBA" id="ARBA00022989"/>
    </source>
</evidence>
<accession>A0A075R2E7</accession>
<evidence type="ECO:0000256" key="2">
    <source>
        <dbReference type="ARBA" id="ARBA00004236"/>
    </source>
</evidence>
<keyword evidence="10" id="KW-0961">Cell wall biogenesis/degradation</keyword>
<dbReference type="SUPFAM" id="SSF56519">
    <property type="entry name" value="Penicillin binding protein dimerisation domain"/>
    <property type="match status" value="1"/>
</dbReference>
<dbReference type="PANTHER" id="PTHR30627">
    <property type="entry name" value="PEPTIDOGLYCAN D,D-TRANSPEPTIDASE"/>
    <property type="match status" value="1"/>
</dbReference>
<dbReference type="GO" id="GO:0071555">
    <property type="term" value="P:cell wall organization"/>
    <property type="evidence" value="ECO:0007669"/>
    <property type="project" value="UniProtKB-KW"/>
</dbReference>
<sequence>MGENQQPPKSHIATRLNVLFFFVFIFFAAVILRLAYVQIVEGEQYQHDLEKYSIRQLPIPAPRGRILDVNHNVLVSNKPVFTVTYTSEQKKEINEEAVAEKLTSLLQMDEKIGTDKELIKKATELQTTLPITFKPEQSQKLIQQLTPKINALPNSAQLKGIKDYDLVKTAFALGLSVRSPFDENDREALQKKLPATIQVDGKNVDTKTAYDSQLLKYVISANVPYPIALEDKVKESLQKDVKSLLSKMPSAGELSSKTDAELLQYAARFDLDVALPLTPEQRQYQWHRISILNSMRDYSMPKFIPRRIKENATEIEVAKINENLSELPGINVIVEPVRQIRQDEDGAFATHILGYISPISASQVNEYLAMGYSKTDRIGVEGLERYYEKDLRGKDGIMDVQVNKDAETVVKGRTREAIPGNDLVLSLDYRFQSKLEEILKRNVNEMRRSAKGTVNAASAVVMNPNTGEVLAMANYPDYDLNLHYNRKLFNENYEKVVAPAQLNNVTRGVYPPASTVKPISVMMALQEKLTTPNESIFDPGYFQFGDVKKRNWKLGGHGQVDARRAIAVSNNTYMYTMGWRLKEREIGKGNSYRESFKIINFYNQQFGLGVKTGIDLPSEKAGWPAPTFEMGRIADALIGQYDSFTPIQLAQYVSTIANGGYRIRPHMVKEIRKGSIDPKKPGDVITTIEPQVLNKININPSYLKVVQEGMRRVTQPGGTAATAMAGLPFSVAAKTGTAQTGGTSSDNSLILGYAPYENPKISFVVVVPHSGGHGSDRIARELLEAYHALYPLNSTVTPTE</sequence>
<dbReference type="Pfam" id="PF03717">
    <property type="entry name" value="PBP_dimer"/>
    <property type="match status" value="1"/>
</dbReference>
<feature type="transmembrane region" description="Helical" evidence="11">
    <location>
        <begin position="12"/>
        <end position="36"/>
    </location>
</feature>
<dbReference type="GO" id="GO:0071972">
    <property type="term" value="F:peptidoglycan L,D-transpeptidase activity"/>
    <property type="evidence" value="ECO:0007669"/>
    <property type="project" value="TreeGrafter"/>
</dbReference>
<dbReference type="InterPro" id="IPR005311">
    <property type="entry name" value="PBP_dimer"/>
</dbReference>
<evidence type="ECO:0000313" key="14">
    <source>
        <dbReference type="EMBL" id="AIG25586.1"/>
    </source>
</evidence>
<evidence type="ECO:0000256" key="10">
    <source>
        <dbReference type="ARBA" id="ARBA00023316"/>
    </source>
</evidence>
<evidence type="ECO:0000256" key="5">
    <source>
        <dbReference type="ARBA" id="ARBA00022692"/>
    </source>
</evidence>
<dbReference type="SUPFAM" id="SSF56601">
    <property type="entry name" value="beta-lactamase/transpeptidase-like"/>
    <property type="match status" value="1"/>
</dbReference>
<feature type="domain" description="Penicillin-binding protein transpeptidase" evidence="12">
    <location>
        <begin position="458"/>
        <end position="783"/>
    </location>
</feature>
<keyword evidence="15" id="KW-1185">Reference proteome</keyword>
<dbReference type="GO" id="GO:0009252">
    <property type="term" value="P:peptidoglycan biosynthetic process"/>
    <property type="evidence" value="ECO:0007669"/>
    <property type="project" value="UniProtKB-KW"/>
</dbReference>
<reference evidence="14 15" key="1">
    <citation type="journal article" date="2011" name="J. Bacteriol.">
        <title>Genome sequence of Brevibacillus laterosporus LMG 15441, a pathogen of invertebrates.</title>
        <authorList>
            <person name="Djukic M."/>
            <person name="Poehlein A."/>
            <person name="Thurmer A."/>
            <person name="Daniel R."/>
        </authorList>
    </citation>
    <scope>NUCLEOTIDE SEQUENCE [LARGE SCALE GENOMIC DNA]</scope>
    <source>
        <strain evidence="14 15">LMG 15441</strain>
    </source>
</reference>
<comment type="subcellular location">
    <subcellularLocation>
        <location evidence="2">Cell membrane</location>
    </subcellularLocation>
    <subcellularLocation>
        <location evidence="1">Membrane</location>
        <topology evidence="1">Single-pass membrane protein</topology>
    </subcellularLocation>
</comment>
<keyword evidence="6" id="KW-0133">Cell shape</keyword>
<evidence type="ECO:0000256" key="3">
    <source>
        <dbReference type="ARBA" id="ARBA00007171"/>
    </source>
</evidence>
<gene>
    <name evidence="14" type="primary">penA</name>
    <name evidence="14" type="ORF">BRLA_c012460</name>
</gene>
<dbReference type="InterPro" id="IPR036138">
    <property type="entry name" value="PBP_dimer_sf"/>
</dbReference>
<dbReference type="EMBL" id="CP007806">
    <property type="protein sequence ID" value="AIG25586.1"/>
    <property type="molecule type" value="Genomic_DNA"/>
</dbReference>
<feature type="domain" description="Penicillin-binding protein dimerisation" evidence="13">
    <location>
        <begin position="58"/>
        <end position="407"/>
    </location>
</feature>
<dbReference type="PANTHER" id="PTHR30627:SF2">
    <property type="entry name" value="PEPTIDOGLYCAN D,D-TRANSPEPTIDASE MRDA"/>
    <property type="match status" value="1"/>
</dbReference>
<dbReference type="Gene3D" id="1.10.10.1230">
    <property type="entry name" value="Penicillin-binding protein, N-terminal non-catalytic domain, head sub-domain"/>
    <property type="match status" value="1"/>
</dbReference>
<dbReference type="GO" id="GO:0005886">
    <property type="term" value="C:plasma membrane"/>
    <property type="evidence" value="ECO:0007669"/>
    <property type="project" value="UniProtKB-SubCell"/>
</dbReference>
<dbReference type="InterPro" id="IPR001460">
    <property type="entry name" value="PCN-bd_Tpept"/>
</dbReference>
<dbReference type="AlphaFoldDB" id="A0A075R2E7"/>
<protein>
    <submittedName>
        <fullName evidence="14">Penicillin-binding protein 2B</fullName>
    </submittedName>
</protein>
<dbReference type="RefSeq" id="WP_003338391.1">
    <property type="nucleotide sequence ID" value="NZ_CP007806.1"/>
</dbReference>
<evidence type="ECO:0000259" key="13">
    <source>
        <dbReference type="Pfam" id="PF03717"/>
    </source>
</evidence>
<keyword evidence="8 11" id="KW-1133">Transmembrane helix</keyword>
<keyword evidence="5 11" id="KW-0812">Transmembrane</keyword>
<keyword evidence="7" id="KW-0573">Peptidoglycan synthesis</keyword>
<dbReference type="Pfam" id="PF00905">
    <property type="entry name" value="Transpeptidase"/>
    <property type="match status" value="1"/>
</dbReference>
<name>A0A075R2E7_BRELA</name>
<dbReference type="GO" id="GO:0008658">
    <property type="term" value="F:penicillin binding"/>
    <property type="evidence" value="ECO:0007669"/>
    <property type="project" value="InterPro"/>
</dbReference>
<dbReference type="Gene3D" id="3.40.710.10">
    <property type="entry name" value="DD-peptidase/beta-lactamase superfamily"/>
    <property type="match status" value="1"/>
</dbReference>
<proteinExistence type="inferred from homology"/>
<dbReference type="Proteomes" id="UP000005850">
    <property type="component" value="Chromosome"/>
</dbReference>
<dbReference type="eggNOG" id="COG0768">
    <property type="taxonomic scope" value="Bacteria"/>
</dbReference>
<evidence type="ECO:0000256" key="1">
    <source>
        <dbReference type="ARBA" id="ARBA00004167"/>
    </source>
</evidence>
<comment type="similarity">
    <text evidence="3">Belongs to the transpeptidase family.</text>
</comment>
<keyword evidence="4" id="KW-1003">Cell membrane</keyword>
<evidence type="ECO:0000256" key="7">
    <source>
        <dbReference type="ARBA" id="ARBA00022984"/>
    </source>
</evidence>
<dbReference type="GO" id="GO:0008360">
    <property type="term" value="P:regulation of cell shape"/>
    <property type="evidence" value="ECO:0007669"/>
    <property type="project" value="UniProtKB-KW"/>
</dbReference>
<evidence type="ECO:0000259" key="12">
    <source>
        <dbReference type="Pfam" id="PF00905"/>
    </source>
</evidence>
<evidence type="ECO:0000256" key="11">
    <source>
        <dbReference type="SAM" id="Phobius"/>
    </source>
</evidence>
<evidence type="ECO:0000256" key="6">
    <source>
        <dbReference type="ARBA" id="ARBA00022960"/>
    </source>
</evidence>
<organism evidence="14 15">
    <name type="scientific">Brevibacillus laterosporus LMG 15441</name>
    <dbReference type="NCBI Taxonomy" id="1042163"/>
    <lineage>
        <taxon>Bacteria</taxon>
        <taxon>Bacillati</taxon>
        <taxon>Bacillota</taxon>
        <taxon>Bacilli</taxon>
        <taxon>Bacillales</taxon>
        <taxon>Paenibacillaceae</taxon>
        <taxon>Brevibacillus</taxon>
    </lineage>
</organism>
<evidence type="ECO:0000313" key="15">
    <source>
        <dbReference type="Proteomes" id="UP000005850"/>
    </source>
</evidence>